<evidence type="ECO:0000256" key="7">
    <source>
        <dbReference type="SAM" id="MobiDB-lite"/>
    </source>
</evidence>
<feature type="region of interest" description="Disordered" evidence="7">
    <location>
        <begin position="226"/>
        <end position="290"/>
    </location>
</feature>
<dbReference type="Gene3D" id="2.60.40.10">
    <property type="entry name" value="Immunoglobulins"/>
    <property type="match status" value="1"/>
</dbReference>
<dbReference type="InterPro" id="IPR057755">
    <property type="entry name" value="UNC5A-D-like_N"/>
</dbReference>
<protein>
    <recommendedName>
        <fullName evidence="8">Netrin receptor UNC5A-D-like N-terminal domain-containing protein</fullName>
    </recommendedName>
</protein>
<dbReference type="EnsemblMetazoa" id="AMEC017606-RA">
    <property type="protein sequence ID" value="AMEC017606-PA"/>
    <property type="gene ID" value="AMEC017606"/>
</dbReference>
<keyword evidence="2" id="KW-0472">Membrane</keyword>
<evidence type="ECO:0000256" key="6">
    <source>
        <dbReference type="ARBA" id="ARBA00023319"/>
    </source>
</evidence>
<reference evidence="10" key="1">
    <citation type="submission" date="2014-01" db="EMBL/GenBank/DDBJ databases">
        <title>The Genome Sequence of Anopheles melas CM1001059_A (V2).</title>
        <authorList>
            <consortium name="The Broad Institute Genomics Platform"/>
            <person name="Neafsey D.E."/>
            <person name="Besansky N."/>
            <person name="Howell P."/>
            <person name="Walton C."/>
            <person name="Young S.K."/>
            <person name="Zeng Q."/>
            <person name="Gargeya S."/>
            <person name="Fitzgerald M."/>
            <person name="Haas B."/>
            <person name="Abouelleil A."/>
            <person name="Allen A.W."/>
            <person name="Alvarado L."/>
            <person name="Arachchi H.M."/>
            <person name="Berlin A.M."/>
            <person name="Chapman S.B."/>
            <person name="Gainer-Dewar J."/>
            <person name="Goldberg J."/>
            <person name="Griggs A."/>
            <person name="Gujja S."/>
            <person name="Hansen M."/>
            <person name="Howarth C."/>
            <person name="Imamovic A."/>
            <person name="Ireland A."/>
            <person name="Larimer J."/>
            <person name="McCowan C."/>
            <person name="Murphy C."/>
            <person name="Pearson M."/>
            <person name="Poon T.W."/>
            <person name="Priest M."/>
            <person name="Roberts A."/>
            <person name="Saif S."/>
            <person name="Shea T."/>
            <person name="Sisk P."/>
            <person name="Sykes S."/>
            <person name="Wortman J."/>
            <person name="Nusbaum C."/>
            <person name="Birren B."/>
        </authorList>
    </citation>
    <scope>NUCLEOTIDE SEQUENCE [LARGE SCALE GENOMIC DNA]</scope>
    <source>
        <strain evidence="10">CM1001059</strain>
    </source>
</reference>
<feature type="compositionally biased region" description="Acidic residues" evidence="7">
    <location>
        <begin position="157"/>
        <end position="168"/>
    </location>
</feature>
<reference evidence="9" key="2">
    <citation type="submission" date="2020-05" db="UniProtKB">
        <authorList>
            <consortium name="EnsemblMetazoa"/>
        </authorList>
    </citation>
    <scope>IDENTIFICATION</scope>
    <source>
        <strain evidence="9">CM1001059</strain>
    </source>
</reference>
<feature type="compositionally biased region" description="Acidic residues" evidence="7">
    <location>
        <begin position="250"/>
        <end position="274"/>
    </location>
</feature>
<dbReference type="AlphaFoldDB" id="A0A182UBW9"/>
<evidence type="ECO:0000256" key="5">
    <source>
        <dbReference type="ARBA" id="ARBA00023180"/>
    </source>
</evidence>
<evidence type="ECO:0000313" key="10">
    <source>
        <dbReference type="Proteomes" id="UP000075902"/>
    </source>
</evidence>
<keyword evidence="10" id="KW-1185">Reference proteome</keyword>
<feature type="compositionally biased region" description="Basic and acidic residues" evidence="7">
    <location>
        <begin position="125"/>
        <end position="142"/>
    </location>
</feature>
<sequence>MLVTLFAAHFFPNFHKFRRSTVAEELYFICTVGLASPGGLETKEHRRSDYPEHVSAVLPRKDTALEQYKSPPFDGNSQRQSPFNRQAHLPPDAGKRWDVPFNPAPDRESRKSHESLIPYATVPKGELHAVRKSENNHAEMKLAPRQRPGSDVIEKRDDDDDDGDGDGDVAEKPARMLDDRRPVRDDDVVDAAKDEYYDAPTREEHEGDNYEDGFGKCAWSGSVIEHPKGSASVRGSKVGKALGGAAESNGAEELDADDDEEEEEEEEEEDENDSEVSYGEDVLPPSEAFGTFGERTGGGLKVEEAPYFLVEPQNTYVIRSKPAVLKCKAANTLQIHFKCSGSIKPPPSIEESHVDPHSGVHFQEVTATISRDLVYEYFGKLPFKCECHAWSPRGKAVSQPASIVVACKYRWEGPRGR</sequence>
<dbReference type="VEuPathDB" id="VectorBase:AMEC017606"/>
<feature type="compositionally biased region" description="Basic and acidic residues" evidence="7">
    <location>
        <begin position="105"/>
        <end position="114"/>
    </location>
</feature>
<comment type="subcellular location">
    <subcellularLocation>
        <location evidence="1">Membrane</location>
        <topology evidence="1">Single-pass type I membrane protein</topology>
    </subcellularLocation>
</comment>
<keyword evidence="4" id="KW-0675">Receptor</keyword>
<feature type="compositionally biased region" description="Basic and acidic residues" evidence="7">
    <location>
        <begin position="169"/>
        <end position="208"/>
    </location>
</feature>
<accession>A0A182UBW9</accession>
<dbReference type="STRING" id="34690.A0A182UBW9"/>
<dbReference type="Proteomes" id="UP000075902">
    <property type="component" value="Unassembled WGS sequence"/>
</dbReference>
<evidence type="ECO:0000256" key="1">
    <source>
        <dbReference type="ARBA" id="ARBA00004479"/>
    </source>
</evidence>
<dbReference type="InterPro" id="IPR013783">
    <property type="entry name" value="Ig-like_fold"/>
</dbReference>
<proteinExistence type="predicted"/>
<evidence type="ECO:0000256" key="4">
    <source>
        <dbReference type="ARBA" id="ARBA00023170"/>
    </source>
</evidence>
<evidence type="ECO:0000256" key="3">
    <source>
        <dbReference type="ARBA" id="ARBA00023157"/>
    </source>
</evidence>
<evidence type="ECO:0000313" key="9">
    <source>
        <dbReference type="EnsemblMetazoa" id="AMEC017606-PA"/>
    </source>
</evidence>
<feature type="region of interest" description="Disordered" evidence="7">
    <location>
        <begin position="67"/>
        <end position="210"/>
    </location>
</feature>
<organism evidence="9 10">
    <name type="scientific">Anopheles melas</name>
    <dbReference type="NCBI Taxonomy" id="34690"/>
    <lineage>
        <taxon>Eukaryota</taxon>
        <taxon>Metazoa</taxon>
        <taxon>Ecdysozoa</taxon>
        <taxon>Arthropoda</taxon>
        <taxon>Hexapoda</taxon>
        <taxon>Insecta</taxon>
        <taxon>Pterygota</taxon>
        <taxon>Neoptera</taxon>
        <taxon>Endopterygota</taxon>
        <taxon>Diptera</taxon>
        <taxon>Nematocera</taxon>
        <taxon>Culicoidea</taxon>
        <taxon>Culicidae</taxon>
        <taxon>Anophelinae</taxon>
        <taxon>Anopheles</taxon>
    </lineage>
</organism>
<keyword evidence="6" id="KW-0393">Immunoglobulin domain</keyword>
<evidence type="ECO:0000256" key="2">
    <source>
        <dbReference type="ARBA" id="ARBA00023136"/>
    </source>
</evidence>
<feature type="domain" description="Netrin receptor UNC5A-D-like N-terminal" evidence="8">
    <location>
        <begin position="302"/>
        <end position="403"/>
    </location>
</feature>
<keyword evidence="3" id="KW-1015">Disulfide bond</keyword>
<dbReference type="Pfam" id="PF25609">
    <property type="entry name" value="Unc5_NetrinR_N"/>
    <property type="match status" value="1"/>
</dbReference>
<keyword evidence="5" id="KW-0325">Glycoprotein</keyword>
<name>A0A182UBW9_9DIPT</name>
<evidence type="ECO:0000259" key="8">
    <source>
        <dbReference type="Pfam" id="PF25609"/>
    </source>
</evidence>
<feature type="compositionally biased region" description="Polar residues" evidence="7">
    <location>
        <begin position="75"/>
        <end position="84"/>
    </location>
</feature>